<dbReference type="Gene3D" id="3.40.50.1220">
    <property type="entry name" value="TPP-binding domain"/>
    <property type="match status" value="1"/>
</dbReference>
<evidence type="ECO:0000256" key="3">
    <source>
        <dbReference type="RuleBase" id="RU362132"/>
    </source>
</evidence>
<accession>A0A285HUT9</accession>
<dbReference type="GO" id="GO:0030976">
    <property type="term" value="F:thiamine pyrophosphate binding"/>
    <property type="evidence" value="ECO:0007669"/>
    <property type="project" value="InterPro"/>
</dbReference>
<dbReference type="RefSeq" id="WP_097018873.1">
    <property type="nucleotide sequence ID" value="NZ_OBDZ01000025.1"/>
</dbReference>
<evidence type="ECO:0000313" key="8">
    <source>
        <dbReference type="Proteomes" id="UP000219573"/>
    </source>
</evidence>
<keyword evidence="2 3" id="KW-0786">Thiamine pyrophosphate</keyword>
<organism evidence="7 8">
    <name type="scientific">Orenia metallireducens</name>
    <dbReference type="NCBI Taxonomy" id="1413210"/>
    <lineage>
        <taxon>Bacteria</taxon>
        <taxon>Bacillati</taxon>
        <taxon>Bacillota</taxon>
        <taxon>Clostridia</taxon>
        <taxon>Halanaerobiales</taxon>
        <taxon>Halobacteroidaceae</taxon>
        <taxon>Orenia</taxon>
    </lineage>
</organism>
<protein>
    <submittedName>
        <fullName evidence="7">Pyruvate dehydrogenase (Quinone)/pyruvate oxidase</fullName>
    </submittedName>
</protein>
<dbReference type="Pfam" id="PF02776">
    <property type="entry name" value="TPP_enzyme_N"/>
    <property type="match status" value="1"/>
</dbReference>
<dbReference type="Gene3D" id="3.40.50.970">
    <property type="match status" value="2"/>
</dbReference>
<dbReference type="EMBL" id="OBDZ01000025">
    <property type="protein sequence ID" value="SNY39393.1"/>
    <property type="molecule type" value="Genomic_DNA"/>
</dbReference>
<dbReference type="SUPFAM" id="SSF52467">
    <property type="entry name" value="DHS-like NAD/FAD-binding domain"/>
    <property type="match status" value="1"/>
</dbReference>
<dbReference type="GO" id="GO:0000287">
    <property type="term" value="F:magnesium ion binding"/>
    <property type="evidence" value="ECO:0007669"/>
    <property type="project" value="InterPro"/>
</dbReference>
<dbReference type="InterPro" id="IPR029061">
    <property type="entry name" value="THDP-binding"/>
</dbReference>
<name>A0A285HUT9_9FIRM</name>
<sequence length="544" mass="60082">MSQQRLSKVMIEQLSKWGVEHIYGYAGDTILKFFSELKDSPIKLYTTKNEAAAGLMASAESKLKGQLSVCLADGGPGTTNILNGVADAYSDRAPMLLITGQVESWNMGTNYEQFIKQMNLTDSLTVYSALVTNPESIVDLLVKAMTKAIVEGGVSHLVIPMDMWDKEVNAQARDYLPHLDELRLPDDELINQSVELINQAQKPMILYGRGAKGCREELLEFANKINGGLISTLAAKGMIEYNQQLYLGGLGHAGNEKADNLLKEADLVIILGATWWPMDSVPRNPRIIQLDAIKENIGMTHPVEVGVLGELKSSLQLLLEKVSAKNNQEWRAKVEGTRELLLTKLSREYDNNQTGICPKEVMKSLANILGEDEIITLDSGDNVVWFAKYFSKRCEEVLISGKWRTMGFALPAALVAKINYPQKPVTCIIGDGGIAMVLAELLTAKRYNLPVRIIVMNNGVLAMERNKMLSANLKEEEVNLSNPDFIKLAESCGIKGMRAESVEELDYILNQHQDMTETILIDVVTAAPVPAGTKLESRKVIELV</sequence>
<evidence type="ECO:0000256" key="1">
    <source>
        <dbReference type="ARBA" id="ARBA00007812"/>
    </source>
</evidence>
<dbReference type="InterPro" id="IPR012001">
    <property type="entry name" value="Thiamin_PyroP_enz_TPP-bd_dom"/>
</dbReference>
<dbReference type="SUPFAM" id="SSF52518">
    <property type="entry name" value="Thiamin diphosphate-binding fold (THDP-binding)"/>
    <property type="match status" value="2"/>
</dbReference>
<dbReference type="OrthoDB" id="4494979at2"/>
<reference evidence="8" key="1">
    <citation type="submission" date="2017-09" db="EMBL/GenBank/DDBJ databases">
        <authorList>
            <person name="Varghese N."/>
            <person name="Submissions S."/>
        </authorList>
    </citation>
    <scope>NUCLEOTIDE SEQUENCE [LARGE SCALE GENOMIC DNA]</scope>
    <source>
        <strain evidence="8">MSL47</strain>
    </source>
</reference>
<evidence type="ECO:0000259" key="4">
    <source>
        <dbReference type="Pfam" id="PF00205"/>
    </source>
</evidence>
<comment type="similarity">
    <text evidence="1 3">Belongs to the TPP enzyme family.</text>
</comment>
<dbReference type="Pfam" id="PF02775">
    <property type="entry name" value="TPP_enzyme_C"/>
    <property type="match status" value="1"/>
</dbReference>
<evidence type="ECO:0000256" key="2">
    <source>
        <dbReference type="ARBA" id="ARBA00023052"/>
    </source>
</evidence>
<dbReference type="PANTHER" id="PTHR42981:SF2">
    <property type="entry name" value="PYRUVATE DEHYDROGENASE [UBIQUINONE]"/>
    <property type="match status" value="1"/>
</dbReference>
<feature type="domain" description="Thiamine pyrophosphate enzyme TPP-binding" evidence="5">
    <location>
        <begin position="378"/>
        <end position="523"/>
    </location>
</feature>
<dbReference type="GO" id="GO:0003824">
    <property type="term" value="F:catalytic activity"/>
    <property type="evidence" value="ECO:0007669"/>
    <property type="project" value="InterPro"/>
</dbReference>
<evidence type="ECO:0000313" key="7">
    <source>
        <dbReference type="EMBL" id="SNY39393.1"/>
    </source>
</evidence>
<dbReference type="Pfam" id="PF00205">
    <property type="entry name" value="TPP_enzyme_M"/>
    <property type="match status" value="1"/>
</dbReference>
<dbReference type="PANTHER" id="PTHR42981">
    <property type="entry name" value="PYRUVATE DEHYDROGENASE [UBIQUINONE]"/>
    <property type="match status" value="1"/>
</dbReference>
<keyword evidence="7" id="KW-0670">Pyruvate</keyword>
<dbReference type="AlphaFoldDB" id="A0A285HUT9"/>
<feature type="domain" description="Thiamine pyrophosphate enzyme N-terminal TPP-binding" evidence="6">
    <location>
        <begin position="5"/>
        <end position="118"/>
    </location>
</feature>
<dbReference type="InterPro" id="IPR029035">
    <property type="entry name" value="DHS-like_NAD/FAD-binding_dom"/>
</dbReference>
<dbReference type="InterPro" id="IPR047211">
    <property type="entry name" value="POXB-like"/>
</dbReference>
<evidence type="ECO:0000259" key="6">
    <source>
        <dbReference type="Pfam" id="PF02776"/>
    </source>
</evidence>
<dbReference type="STRING" id="1413210.U472_02070"/>
<dbReference type="Proteomes" id="UP000219573">
    <property type="component" value="Unassembled WGS sequence"/>
</dbReference>
<evidence type="ECO:0000259" key="5">
    <source>
        <dbReference type="Pfam" id="PF02775"/>
    </source>
</evidence>
<keyword evidence="8" id="KW-1185">Reference proteome</keyword>
<dbReference type="InterPro" id="IPR011766">
    <property type="entry name" value="TPP_enzyme_TPP-bd"/>
</dbReference>
<dbReference type="InterPro" id="IPR012000">
    <property type="entry name" value="Thiamin_PyroP_enz_cen_dom"/>
</dbReference>
<proteinExistence type="inferred from homology"/>
<gene>
    <name evidence="7" type="ORF">SAMN06265827_12518</name>
</gene>
<feature type="domain" description="Thiamine pyrophosphate enzyme central" evidence="4">
    <location>
        <begin position="190"/>
        <end position="317"/>
    </location>
</feature>